<evidence type="ECO:0000256" key="1">
    <source>
        <dbReference type="SAM" id="Coils"/>
    </source>
</evidence>
<evidence type="ECO:0000313" key="2">
    <source>
        <dbReference type="EMBL" id="TYP65324.1"/>
    </source>
</evidence>
<organism evidence="2 3">
    <name type="scientific">Stutzerimonas stutzeri</name>
    <name type="common">Pseudomonas stutzeri</name>
    <dbReference type="NCBI Taxonomy" id="316"/>
    <lineage>
        <taxon>Bacteria</taxon>
        <taxon>Pseudomonadati</taxon>
        <taxon>Pseudomonadota</taxon>
        <taxon>Gammaproteobacteria</taxon>
        <taxon>Pseudomonadales</taxon>
        <taxon>Pseudomonadaceae</taxon>
        <taxon>Stutzerimonas</taxon>
    </lineage>
</organism>
<comment type="caution">
    <text evidence="2">The sequence shown here is derived from an EMBL/GenBank/DDBJ whole genome shotgun (WGS) entry which is preliminary data.</text>
</comment>
<dbReference type="EMBL" id="VNHQ01000012">
    <property type="protein sequence ID" value="TYP65324.1"/>
    <property type="molecule type" value="Genomic_DNA"/>
</dbReference>
<proteinExistence type="predicted"/>
<keyword evidence="1" id="KW-0175">Coiled coil</keyword>
<gene>
    <name evidence="2" type="ORF">A9A72_122452</name>
</gene>
<reference evidence="2 3" key="1">
    <citation type="submission" date="2019-07" db="EMBL/GenBank/DDBJ databases">
        <title>Deep subsurface shale carbon reservoir microbial communities from Ohio and West Virginia, USA.</title>
        <authorList>
            <person name="Wrighton K."/>
        </authorList>
    </citation>
    <scope>NUCLEOTIDE SEQUENCE [LARGE SCALE GENOMIC DNA]</scope>
    <source>
        <strain evidence="2 3">NP_8Ht</strain>
    </source>
</reference>
<feature type="coiled-coil region" evidence="1">
    <location>
        <begin position="34"/>
        <end position="61"/>
    </location>
</feature>
<accession>A0A5S5BEC5</accession>
<dbReference type="AlphaFoldDB" id="A0A5S5BEC5"/>
<protein>
    <submittedName>
        <fullName evidence="2">Uncharacterized protein</fullName>
    </submittedName>
</protein>
<evidence type="ECO:0000313" key="3">
    <source>
        <dbReference type="Proteomes" id="UP000324282"/>
    </source>
</evidence>
<dbReference type="Proteomes" id="UP000324282">
    <property type="component" value="Unassembled WGS sequence"/>
</dbReference>
<name>A0A5S5BEC5_STUST</name>
<sequence>MVWTMIGGLLCLALVLVILLWVQCVHSLQYKAELRVTRDRLQSLAAKINRLEGEKAELAAGLRAEKGQVEHLKRQLR</sequence>